<evidence type="ECO:0000256" key="1">
    <source>
        <dbReference type="SAM" id="MobiDB-lite"/>
    </source>
</evidence>
<protein>
    <submittedName>
        <fullName evidence="2">Uncharacterized protein</fullName>
    </submittedName>
</protein>
<evidence type="ECO:0000313" key="2">
    <source>
        <dbReference type="EMBL" id="KAK5965748.1"/>
    </source>
</evidence>
<accession>A0AAN8IE04</accession>
<organism evidence="2 3">
    <name type="scientific">Trichostrongylus colubriformis</name>
    <name type="common">Black scour worm</name>
    <dbReference type="NCBI Taxonomy" id="6319"/>
    <lineage>
        <taxon>Eukaryota</taxon>
        <taxon>Metazoa</taxon>
        <taxon>Ecdysozoa</taxon>
        <taxon>Nematoda</taxon>
        <taxon>Chromadorea</taxon>
        <taxon>Rhabditida</taxon>
        <taxon>Rhabditina</taxon>
        <taxon>Rhabditomorpha</taxon>
        <taxon>Strongyloidea</taxon>
        <taxon>Trichostrongylidae</taxon>
        <taxon>Trichostrongylus</taxon>
    </lineage>
</organism>
<keyword evidence="3" id="KW-1185">Reference proteome</keyword>
<proteinExistence type="predicted"/>
<feature type="region of interest" description="Disordered" evidence="1">
    <location>
        <begin position="45"/>
        <end position="72"/>
    </location>
</feature>
<name>A0AAN8IE04_TRICO</name>
<dbReference type="AlphaFoldDB" id="A0AAN8IE04"/>
<dbReference type="Proteomes" id="UP001331761">
    <property type="component" value="Unassembled WGS sequence"/>
</dbReference>
<comment type="caution">
    <text evidence="2">The sequence shown here is derived from an EMBL/GenBank/DDBJ whole genome shotgun (WGS) entry which is preliminary data.</text>
</comment>
<sequence length="72" mass="7869">MAAYGIEGRVTRIIMATIKFPTCYYATEAEQRNLGKYLVNSTLPEETGSDGFRPGPDLKSVSEGQPGGCYFN</sequence>
<dbReference type="EMBL" id="WIXE01024271">
    <property type="protein sequence ID" value="KAK5965748.1"/>
    <property type="molecule type" value="Genomic_DNA"/>
</dbReference>
<reference evidence="2 3" key="1">
    <citation type="submission" date="2019-10" db="EMBL/GenBank/DDBJ databases">
        <title>Assembly and Annotation for the nematode Trichostrongylus colubriformis.</title>
        <authorList>
            <person name="Martin J."/>
        </authorList>
    </citation>
    <scope>NUCLEOTIDE SEQUENCE [LARGE SCALE GENOMIC DNA]</scope>
    <source>
        <strain evidence="2">G859</strain>
        <tissue evidence="2">Whole worm</tissue>
    </source>
</reference>
<gene>
    <name evidence="2" type="ORF">GCK32_001678</name>
</gene>
<evidence type="ECO:0000313" key="3">
    <source>
        <dbReference type="Proteomes" id="UP001331761"/>
    </source>
</evidence>